<sequence length="72" mass="8265">MPKLTPISWFGLVQRLRELGFEGPFSGGKHPQMRRNELTVIIPNPHQGDINVGLLQRILRQAGITREEWFGE</sequence>
<dbReference type="Proteomes" id="UP001576780">
    <property type="component" value="Unassembled WGS sequence"/>
</dbReference>
<evidence type="ECO:0000256" key="4">
    <source>
        <dbReference type="ARBA" id="ARBA00022759"/>
    </source>
</evidence>
<dbReference type="InterPro" id="IPR038570">
    <property type="entry name" value="HicA_sf"/>
</dbReference>
<dbReference type="SUPFAM" id="SSF54786">
    <property type="entry name" value="YcfA/nrd intein domain"/>
    <property type="match status" value="1"/>
</dbReference>
<dbReference type="EMBL" id="JBHFNT010000288">
    <property type="protein sequence ID" value="MFB2838949.1"/>
    <property type="molecule type" value="Genomic_DNA"/>
</dbReference>
<proteinExistence type="inferred from homology"/>
<evidence type="ECO:0000256" key="6">
    <source>
        <dbReference type="ARBA" id="ARBA00022884"/>
    </source>
</evidence>
<evidence type="ECO:0000256" key="7">
    <source>
        <dbReference type="ARBA" id="ARBA00023016"/>
    </source>
</evidence>
<evidence type="ECO:0000256" key="1">
    <source>
        <dbReference type="ARBA" id="ARBA00006620"/>
    </source>
</evidence>
<evidence type="ECO:0000313" key="8">
    <source>
        <dbReference type="EMBL" id="MFB2838949.1"/>
    </source>
</evidence>
<evidence type="ECO:0000313" key="9">
    <source>
        <dbReference type="Proteomes" id="UP001576780"/>
    </source>
</evidence>
<comment type="caution">
    <text evidence="8">The sequence shown here is derived from an EMBL/GenBank/DDBJ whole genome shotgun (WGS) entry which is preliminary data.</text>
</comment>
<keyword evidence="3" id="KW-0540">Nuclease</keyword>
<evidence type="ECO:0000256" key="3">
    <source>
        <dbReference type="ARBA" id="ARBA00022722"/>
    </source>
</evidence>
<comment type="similarity">
    <text evidence="1">Belongs to the HicA mRNA interferase family.</text>
</comment>
<keyword evidence="6" id="KW-0694">RNA-binding</keyword>
<reference evidence="8 9" key="1">
    <citation type="submission" date="2024-09" db="EMBL/GenBank/DDBJ databases">
        <title>Floridaenema gen nov. (Aerosakkonemataceae, Aerosakkonematales ord. nov., Cyanobacteria) from benthic tropical and subtropical fresh waters, with the description of four new species.</title>
        <authorList>
            <person name="Moretto J.A."/>
            <person name="Berthold D.E."/>
            <person name="Lefler F.W."/>
            <person name="Huang I.-S."/>
            <person name="Laughinghouse H. IV."/>
        </authorList>
    </citation>
    <scope>NUCLEOTIDE SEQUENCE [LARGE SCALE GENOMIC DNA]</scope>
    <source>
        <strain evidence="8 9">BLCC-F167</strain>
    </source>
</reference>
<accession>A0ABV4WV09</accession>
<keyword evidence="4" id="KW-0255">Endonuclease</keyword>
<keyword evidence="9" id="KW-1185">Reference proteome</keyword>
<dbReference type="Pfam" id="PF07927">
    <property type="entry name" value="HicA_toxin"/>
    <property type="match status" value="1"/>
</dbReference>
<evidence type="ECO:0000256" key="5">
    <source>
        <dbReference type="ARBA" id="ARBA00022801"/>
    </source>
</evidence>
<keyword evidence="7" id="KW-0346">Stress response</keyword>
<organism evidence="8 9">
    <name type="scientific">Floridaenema evergladense BLCC-F167</name>
    <dbReference type="NCBI Taxonomy" id="3153639"/>
    <lineage>
        <taxon>Bacteria</taxon>
        <taxon>Bacillati</taxon>
        <taxon>Cyanobacteriota</taxon>
        <taxon>Cyanophyceae</taxon>
        <taxon>Oscillatoriophycideae</taxon>
        <taxon>Aerosakkonematales</taxon>
        <taxon>Aerosakkonemataceae</taxon>
        <taxon>Floridanema</taxon>
        <taxon>Floridanema evergladense</taxon>
    </lineage>
</organism>
<dbReference type="Gene3D" id="3.30.920.30">
    <property type="entry name" value="Hypothetical protein"/>
    <property type="match status" value="1"/>
</dbReference>
<dbReference type="RefSeq" id="WP_413281239.1">
    <property type="nucleotide sequence ID" value="NZ_JBHFNT010000288.1"/>
</dbReference>
<keyword evidence="2" id="KW-1277">Toxin-antitoxin system</keyword>
<protein>
    <submittedName>
        <fullName evidence="8">Type II toxin-antitoxin system HicA family toxin</fullName>
    </submittedName>
</protein>
<evidence type="ECO:0000256" key="2">
    <source>
        <dbReference type="ARBA" id="ARBA00022649"/>
    </source>
</evidence>
<gene>
    <name evidence="8" type="ORF">ACE1CA_31045</name>
</gene>
<name>A0ABV4WV09_9CYAN</name>
<keyword evidence="5" id="KW-0378">Hydrolase</keyword>
<dbReference type="InterPro" id="IPR012933">
    <property type="entry name" value="HicA_mRNA_interferase"/>
</dbReference>